<reference evidence="7 8" key="1">
    <citation type="submission" date="2021-02" db="EMBL/GenBank/DDBJ databases">
        <title>Complete genome of Desulfoluna sp. strain ASN36.</title>
        <authorList>
            <person name="Takahashi A."/>
            <person name="Kojima H."/>
            <person name="Fukui M."/>
        </authorList>
    </citation>
    <scope>NUCLEOTIDE SEQUENCE [LARGE SCALE GENOMIC DNA]</scope>
    <source>
        <strain evidence="7 8">ASN36</strain>
    </source>
</reference>
<dbReference type="InterPro" id="IPR020948">
    <property type="entry name" value="P_starv_induced_PsiE-like"/>
</dbReference>
<dbReference type="EMBL" id="AP024488">
    <property type="protein sequence ID" value="BCS98109.1"/>
    <property type="molecule type" value="Genomic_DNA"/>
</dbReference>
<protein>
    <recommendedName>
        <fullName evidence="9">Protein PsiE</fullName>
    </recommendedName>
</protein>
<keyword evidence="3 6" id="KW-0812">Transmembrane</keyword>
<keyword evidence="4 6" id="KW-1133">Transmembrane helix</keyword>
<dbReference type="Pfam" id="PF06146">
    <property type="entry name" value="PsiE"/>
    <property type="match status" value="1"/>
</dbReference>
<dbReference type="Proteomes" id="UP001320148">
    <property type="component" value="Chromosome"/>
</dbReference>
<evidence type="ECO:0008006" key="9">
    <source>
        <dbReference type="Google" id="ProtNLM"/>
    </source>
</evidence>
<name>A0ABM7PLY6_9BACT</name>
<evidence type="ECO:0000256" key="1">
    <source>
        <dbReference type="ARBA" id="ARBA00004651"/>
    </source>
</evidence>
<evidence type="ECO:0000256" key="4">
    <source>
        <dbReference type="ARBA" id="ARBA00022989"/>
    </source>
</evidence>
<feature type="transmembrane region" description="Helical" evidence="6">
    <location>
        <begin position="78"/>
        <end position="97"/>
    </location>
</feature>
<keyword evidence="5 6" id="KW-0472">Membrane</keyword>
<feature type="transmembrane region" description="Helical" evidence="6">
    <location>
        <begin position="139"/>
        <end position="156"/>
    </location>
</feature>
<dbReference type="RefSeq" id="WP_236889515.1">
    <property type="nucleotide sequence ID" value="NZ_AP024488.1"/>
</dbReference>
<proteinExistence type="predicted"/>
<evidence type="ECO:0000256" key="6">
    <source>
        <dbReference type="SAM" id="Phobius"/>
    </source>
</evidence>
<evidence type="ECO:0000313" key="8">
    <source>
        <dbReference type="Proteomes" id="UP001320148"/>
    </source>
</evidence>
<keyword evidence="2" id="KW-1003">Cell membrane</keyword>
<feature type="transmembrane region" description="Helical" evidence="6">
    <location>
        <begin position="40"/>
        <end position="58"/>
    </location>
</feature>
<evidence type="ECO:0000256" key="3">
    <source>
        <dbReference type="ARBA" id="ARBA00022692"/>
    </source>
</evidence>
<organism evidence="7 8">
    <name type="scientific">Desulfoluna limicola</name>
    <dbReference type="NCBI Taxonomy" id="2810562"/>
    <lineage>
        <taxon>Bacteria</taxon>
        <taxon>Pseudomonadati</taxon>
        <taxon>Thermodesulfobacteriota</taxon>
        <taxon>Desulfobacteria</taxon>
        <taxon>Desulfobacterales</taxon>
        <taxon>Desulfolunaceae</taxon>
        <taxon>Desulfoluna</taxon>
    </lineage>
</organism>
<gene>
    <name evidence="7" type="ORF">DSLASN_37410</name>
</gene>
<accession>A0ABM7PLY6</accession>
<comment type="subcellular location">
    <subcellularLocation>
        <location evidence="1">Cell membrane</location>
        <topology evidence="1">Multi-pass membrane protein</topology>
    </subcellularLocation>
</comment>
<evidence type="ECO:0000313" key="7">
    <source>
        <dbReference type="EMBL" id="BCS98109.1"/>
    </source>
</evidence>
<sequence length="169" mass="19435">MEKTDDPVWEHSEKREEPRRASRVLENVHPRKIFFVTQEVMVNIMIVYIVVVLAAGLGKTLMDARHLVHLIDGDGFTFVVAEVLSFLVMLELFRGFVEFFSTKRIRLHTMMDPAILFVVREVMITLYREEKKGTSWEVLTGFALLLLSLGIIRSLAVRFTPECRINPGG</sequence>
<evidence type="ECO:0000256" key="2">
    <source>
        <dbReference type="ARBA" id="ARBA00022475"/>
    </source>
</evidence>
<keyword evidence="8" id="KW-1185">Reference proteome</keyword>
<evidence type="ECO:0000256" key="5">
    <source>
        <dbReference type="ARBA" id="ARBA00023136"/>
    </source>
</evidence>